<dbReference type="InterPro" id="IPR000152">
    <property type="entry name" value="EGF-type_Asp/Asn_hydroxyl_site"/>
</dbReference>
<evidence type="ECO:0000313" key="22">
    <source>
        <dbReference type="Proteomes" id="UP000030754"/>
    </source>
</evidence>
<dbReference type="InterPro" id="IPR023827">
    <property type="entry name" value="Peptidase_S8_Asp-AS"/>
</dbReference>
<keyword evidence="5 16" id="KW-0645">Protease</keyword>
<dbReference type="PROSITE" id="PS01186">
    <property type="entry name" value="EGF_2"/>
    <property type="match status" value="2"/>
</dbReference>
<dbReference type="InterPro" id="IPR034204">
    <property type="entry name" value="PfSUB1-like_cat_dom"/>
</dbReference>
<evidence type="ECO:0000256" key="4">
    <source>
        <dbReference type="ARBA" id="ARBA00022536"/>
    </source>
</evidence>
<feature type="signal peptide" evidence="19">
    <location>
        <begin position="1"/>
        <end position="16"/>
    </location>
</feature>
<keyword evidence="6 19" id="KW-0732">Signal</keyword>
<dbReference type="InterPro" id="IPR000742">
    <property type="entry name" value="EGF"/>
</dbReference>
<dbReference type="Proteomes" id="UP000030754">
    <property type="component" value="Unassembled WGS sequence"/>
</dbReference>
<feature type="domain" description="EGF-like" evidence="20">
    <location>
        <begin position="810"/>
        <end position="848"/>
    </location>
</feature>
<evidence type="ECO:0000256" key="7">
    <source>
        <dbReference type="ARBA" id="ARBA00022737"/>
    </source>
</evidence>
<evidence type="ECO:0000313" key="21">
    <source>
        <dbReference type="EMBL" id="CDJ62660.1"/>
    </source>
</evidence>
<comment type="caution">
    <text evidence="15">Lacks conserved residue(s) required for the propagation of feature annotation.</text>
</comment>
<dbReference type="InterPro" id="IPR036852">
    <property type="entry name" value="Peptidase_S8/S53_dom_sf"/>
</dbReference>
<evidence type="ECO:0000256" key="17">
    <source>
        <dbReference type="RuleBase" id="RU003355"/>
    </source>
</evidence>
<dbReference type="SUPFAM" id="SSF57196">
    <property type="entry name" value="EGF/Laminin"/>
    <property type="match status" value="2"/>
</dbReference>
<dbReference type="PANTHER" id="PTHR43399:SF4">
    <property type="entry name" value="CELL WALL-ASSOCIATED PROTEASE"/>
    <property type="match status" value="1"/>
</dbReference>
<feature type="region of interest" description="Disordered" evidence="18">
    <location>
        <begin position="39"/>
        <end position="171"/>
    </location>
</feature>
<dbReference type="PROSITE" id="PS00138">
    <property type="entry name" value="SUBTILASE_SER"/>
    <property type="match status" value="1"/>
</dbReference>
<evidence type="ECO:0000256" key="9">
    <source>
        <dbReference type="ARBA" id="ARBA00022825"/>
    </source>
</evidence>
<feature type="active site" description="Charge relay system" evidence="16">
    <location>
        <position position="701"/>
    </location>
</feature>
<comment type="similarity">
    <text evidence="2 16 17">Belongs to the peptidase S8 family.</text>
</comment>
<dbReference type="SUPFAM" id="SSF52743">
    <property type="entry name" value="Subtilisin-like"/>
    <property type="match status" value="1"/>
</dbReference>
<feature type="chain" id="PRO_5004675886" description="subtilisin" evidence="19">
    <location>
        <begin position="17"/>
        <end position="1101"/>
    </location>
</feature>
<evidence type="ECO:0000256" key="18">
    <source>
        <dbReference type="SAM" id="MobiDB-lite"/>
    </source>
</evidence>
<dbReference type="FunFam" id="2.10.25.10:FF:000014">
    <property type="entry name" value="Latent-transforming growth factor beta-binding protein 3"/>
    <property type="match status" value="1"/>
</dbReference>
<dbReference type="SMART" id="SM00179">
    <property type="entry name" value="EGF_CA"/>
    <property type="match status" value="3"/>
</dbReference>
<keyword evidence="22" id="KW-1185">Reference proteome</keyword>
<evidence type="ECO:0000256" key="10">
    <source>
        <dbReference type="ARBA" id="ARBA00023145"/>
    </source>
</evidence>
<dbReference type="PROSITE" id="PS00136">
    <property type="entry name" value="SUBTILASE_ASP"/>
    <property type="match status" value="1"/>
</dbReference>
<dbReference type="VEuPathDB" id="ToxoDB:ENH_00022780"/>
<evidence type="ECO:0000256" key="11">
    <source>
        <dbReference type="ARBA" id="ARBA00023157"/>
    </source>
</evidence>
<keyword evidence="4 15" id="KW-0245">EGF-like domain</keyword>
<feature type="compositionally biased region" description="Polar residues" evidence="18">
    <location>
        <begin position="95"/>
        <end position="106"/>
    </location>
</feature>
<dbReference type="GeneID" id="25472448"/>
<keyword evidence="3" id="KW-0964">Secreted</keyword>
<dbReference type="SMART" id="SM00181">
    <property type="entry name" value="EGF"/>
    <property type="match status" value="4"/>
</dbReference>
<dbReference type="PROSITE" id="PS51892">
    <property type="entry name" value="SUBTILASE"/>
    <property type="match status" value="1"/>
</dbReference>
<dbReference type="InterPro" id="IPR000209">
    <property type="entry name" value="Peptidase_S8/S53_dom"/>
</dbReference>
<keyword evidence="10" id="KW-0865">Zymogen</keyword>
<proteinExistence type="inferred from homology"/>
<evidence type="ECO:0000256" key="5">
    <source>
        <dbReference type="ARBA" id="ARBA00022670"/>
    </source>
</evidence>
<dbReference type="GO" id="GO:0004252">
    <property type="term" value="F:serine-type endopeptidase activity"/>
    <property type="evidence" value="ECO:0007669"/>
    <property type="project" value="UniProtKB-UniRule"/>
</dbReference>
<feature type="region of interest" description="Disordered" evidence="18">
    <location>
        <begin position="185"/>
        <end position="215"/>
    </location>
</feature>
<keyword evidence="12" id="KW-0325">Glycoprotein</keyword>
<evidence type="ECO:0000256" key="3">
    <source>
        <dbReference type="ARBA" id="ARBA00022525"/>
    </source>
</evidence>
<accession>U6MLY2</accession>
<dbReference type="InterPro" id="IPR049883">
    <property type="entry name" value="NOTCH1_EGF-like"/>
</dbReference>
<keyword evidence="9 16" id="KW-0720">Serine protease</keyword>
<reference evidence="21" key="2">
    <citation type="submission" date="2013-10" db="EMBL/GenBank/DDBJ databases">
        <authorList>
            <person name="Aslett M."/>
        </authorList>
    </citation>
    <scope>NUCLEOTIDE SEQUENCE [LARGE SCALE GENOMIC DNA]</scope>
    <source>
        <strain evidence="21">Houghton</strain>
    </source>
</reference>
<dbReference type="PANTHER" id="PTHR43399">
    <property type="entry name" value="SUBTILISIN-RELATED"/>
    <property type="match status" value="1"/>
</dbReference>
<protein>
    <recommendedName>
        <fullName evidence="14">subtilisin</fullName>
        <ecNumber evidence="14">3.4.21.62</ecNumber>
    </recommendedName>
</protein>
<keyword evidence="11" id="KW-1015">Disulfide bond</keyword>
<comment type="catalytic activity">
    <reaction evidence="13">
        <text>Hydrolysis of proteins with broad specificity for peptide bonds, and a preference for a large uncharged residue in P1. Hydrolyzes peptide amides.</text>
        <dbReference type="EC" id="3.4.21.62"/>
    </reaction>
</comment>
<keyword evidence="7" id="KW-0677">Repeat</keyword>
<dbReference type="Gene3D" id="2.10.25.10">
    <property type="entry name" value="Laminin"/>
    <property type="match status" value="3"/>
</dbReference>
<dbReference type="PROSITE" id="PS50026">
    <property type="entry name" value="EGF_3"/>
    <property type="match status" value="2"/>
</dbReference>
<dbReference type="EC" id="3.4.21.62" evidence="14"/>
<dbReference type="GO" id="GO:0006508">
    <property type="term" value="P:proteolysis"/>
    <property type="evidence" value="ECO:0007669"/>
    <property type="project" value="UniProtKB-KW"/>
</dbReference>
<sequence length="1101" mass="120821">MAPGIWSLTLCLAVLGRHMLSTALQDDARITESFSFHRFSSKDSSGSRHGNTAPYSDHDDLTRRSNGPLQDIFEEPEHPPGVIVRPENRNRHIMTLSSSKAPTTSPEGPPARRRSLRFGEHSDLVRARTLSQTETEKGQIERPFAVLNANNGKGERENPNVSVASSPRQDKMDYRAAAPLSSIYENESDFYGPDDADVDKNEKEHEELTDESAETRIAREETRTITEVVGSISIPSPLAHSLLYRTRDISNPLNFANFLAEGQEWLIPGAGSLWEGLGRHVDSLFSGLFLRTASILPNYQRNVIICYKEYKPSMWIEMLGQRNRFLRQLASLFQGTHRMQSVYLRNLGMEIFEVPPLWRVREFISTVLKLKNYVSHVYTDQLVSDFDDETQVPLPGDAAVGEVAAEPLDLRRLDAIKSGQHRMASINRAPSRRLEVMTNDPFTWQQWAIVDSGPTRWGIEAPNAWEVWTGQGQKPRFTVAVIDSGVDYEHPDLKNQIWRNPDEICGNGIDDDFNGFVDDCIGWDFVKGTNLPMDDNGHGTASAGIIAAEPNNGIGLTGVCWGCDILVLKALNEDIKGTISAFARSLDYAIGKGIMLSNNSYGGRGSGFRGLQEAVQRARQAGMIVVAAAGNYNGNNDNDKQPVFPASYDLDNVVSVAAISRNGQLAPFSSYGKKQVDVAAPGANIMTTSARRSYRSVSGTSFAVPMVTGTLALLWTRLPQLNYRQVIQRMLRSVKKNPQLEGLIATGGTVDAWSTLVKEDLIDPYAAPPALPMTCASASCSQYATCSDAQGTAKCVCNRGFEGDGKFCKDIDECIFSPCGPASVCVNTVGSYQCKCRKGFQQTQEACIDIDECSLGMQRLIPPPCPAQARCHNFSGTFDCICPGETAWNGISGSAAQCLRINSPSRGPCANNGGCGANALCQALFTPELMRKCNCVNGFKPLRLGSRDIAIAMAKSKMTSFDNTVCIREDILPEEQAYYIITMHRERLNQMRESPLRQTTAGYTVPTTFSGAPRMEHANGNVFPQRAPYIPYPPSSGLMARSHAGTPTAPMQALPTETQTRMPYQASPPGTLLLSDSVEPPSLAKERLLPKSSCLLGVCFR</sequence>
<dbReference type="Gene3D" id="3.40.50.200">
    <property type="entry name" value="Peptidase S8/S53 domain"/>
    <property type="match status" value="1"/>
</dbReference>
<reference evidence="21" key="1">
    <citation type="submission" date="2013-10" db="EMBL/GenBank/DDBJ databases">
        <title>Genomic analysis of the causative agents of coccidiosis in chickens.</title>
        <authorList>
            <person name="Reid A.J."/>
            <person name="Blake D."/>
            <person name="Billington K."/>
            <person name="Browne H."/>
            <person name="Dunn M."/>
            <person name="Hung S."/>
            <person name="Kawahara F."/>
            <person name="Miranda-Saavedra D."/>
            <person name="Mourier T."/>
            <person name="Nagra H."/>
            <person name="Otto T.D."/>
            <person name="Rawlings N."/>
            <person name="Sanchez A."/>
            <person name="Sanders M."/>
            <person name="Subramaniam C."/>
            <person name="Tay Y."/>
            <person name="Dear P."/>
            <person name="Doerig C."/>
            <person name="Gruber A."/>
            <person name="Parkinson J."/>
            <person name="Shirley M."/>
            <person name="Wan K.L."/>
            <person name="Berriman M."/>
            <person name="Tomley F."/>
            <person name="Pain A."/>
        </authorList>
    </citation>
    <scope>NUCLEOTIDE SEQUENCE [LARGE SCALE GENOMIC DNA]</scope>
    <source>
        <strain evidence="21">Houghton</strain>
    </source>
</reference>
<evidence type="ECO:0000256" key="16">
    <source>
        <dbReference type="PROSITE-ProRule" id="PRU01240"/>
    </source>
</evidence>
<dbReference type="GO" id="GO:0005509">
    <property type="term" value="F:calcium ion binding"/>
    <property type="evidence" value="ECO:0007669"/>
    <property type="project" value="InterPro"/>
</dbReference>
<dbReference type="PROSITE" id="PS01187">
    <property type="entry name" value="EGF_CA"/>
    <property type="match status" value="2"/>
</dbReference>
<name>U6MLY2_9EIME</name>
<keyword evidence="8 16" id="KW-0378">Hydrolase</keyword>
<dbReference type="GO" id="GO:0005576">
    <property type="term" value="C:extracellular region"/>
    <property type="evidence" value="ECO:0007669"/>
    <property type="project" value="UniProtKB-SubCell"/>
</dbReference>
<evidence type="ECO:0000259" key="20">
    <source>
        <dbReference type="PROSITE" id="PS50026"/>
    </source>
</evidence>
<dbReference type="InterPro" id="IPR018097">
    <property type="entry name" value="EGF_Ca-bd_CS"/>
</dbReference>
<dbReference type="InterPro" id="IPR051048">
    <property type="entry name" value="Peptidase_S8/S53_subtilisin"/>
</dbReference>
<dbReference type="Pfam" id="PF00082">
    <property type="entry name" value="Peptidase_S8"/>
    <property type="match status" value="1"/>
</dbReference>
<feature type="compositionally biased region" description="Polar residues" evidence="18">
    <location>
        <begin position="42"/>
        <end position="54"/>
    </location>
</feature>
<dbReference type="Pfam" id="PF07645">
    <property type="entry name" value="EGF_CA"/>
    <property type="match status" value="2"/>
</dbReference>
<feature type="active site" description="Charge relay system" evidence="16">
    <location>
        <position position="538"/>
    </location>
</feature>
<dbReference type="OrthoDB" id="531541at2759"/>
<evidence type="ECO:0000256" key="2">
    <source>
        <dbReference type="ARBA" id="ARBA00011073"/>
    </source>
</evidence>
<dbReference type="EMBL" id="HG722525">
    <property type="protein sequence ID" value="CDJ62660.1"/>
    <property type="molecule type" value="Genomic_DNA"/>
</dbReference>
<feature type="active site" description="Charge relay system" evidence="16">
    <location>
        <position position="483"/>
    </location>
</feature>
<dbReference type="PROSITE" id="PS00010">
    <property type="entry name" value="ASX_HYDROXYL"/>
    <property type="match status" value="2"/>
</dbReference>
<evidence type="ECO:0000256" key="15">
    <source>
        <dbReference type="PROSITE-ProRule" id="PRU00076"/>
    </source>
</evidence>
<evidence type="ECO:0000256" key="13">
    <source>
        <dbReference type="ARBA" id="ARBA00023529"/>
    </source>
</evidence>
<dbReference type="InterPro" id="IPR023828">
    <property type="entry name" value="Peptidase_S8_Ser-AS"/>
</dbReference>
<feature type="domain" description="EGF-like" evidence="20">
    <location>
        <begin position="771"/>
        <end position="809"/>
    </location>
</feature>
<comment type="subcellular location">
    <subcellularLocation>
        <location evidence="1">Secreted</location>
    </subcellularLocation>
</comment>
<evidence type="ECO:0000256" key="8">
    <source>
        <dbReference type="ARBA" id="ARBA00022801"/>
    </source>
</evidence>
<dbReference type="PRINTS" id="PR00723">
    <property type="entry name" value="SUBTILISIN"/>
</dbReference>
<gene>
    <name evidence="21" type="ORF">ENH_00022780</name>
</gene>
<feature type="compositionally biased region" description="Basic and acidic residues" evidence="18">
    <location>
        <begin position="117"/>
        <end position="126"/>
    </location>
</feature>
<dbReference type="RefSeq" id="XP_013440022.1">
    <property type="nucleotide sequence ID" value="XM_013584568.1"/>
</dbReference>
<evidence type="ECO:0000256" key="1">
    <source>
        <dbReference type="ARBA" id="ARBA00004613"/>
    </source>
</evidence>
<evidence type="ECO:0000256" key="6">
    <source>
        <dbReference type="ARBA" id="ARBA00022729"/>
    </source>
</evidence>
<organism evidence="21 22">
    <name type="scientific">Eimeria necatrix</name>
    <dbReference type="NCBI Taxonomy" id="51315"/>
    <lineage>
        <taxon>Eukaryota</taxon>
        <taxon>Sar</taxon>
        <taxon>Alveolata</taxon>
        <taxon>Apicomplexa</taxon>
        <taxon>Conoidasida</taxon>
        <taxon>Coccidia</taxon>
        <taxon>Eucoccidiorida</taxon>
        <taxon>Eimeriorina</taxon>
        <taxon>Eimeriidae</taxon>
        <taxon>Eimeria</taxon>
    </lineage>
</organism>
<dbReference type="AlphaFoldDB" id="U6MLY2"/>
<evidence type="ECO:0000256" key="14">
    <source>
        <dbReference type="ARBA" id="ARBA00023619"/>
    </source>
</evidence>
<evidence type="ECO:0000256" key="19">
    <source>
        <dbReference type="SAM" id="SignalP"/>
    </source>
</evidence>
<dbReference type="InterPro" id="IPR015500">
    <property type="entry name" value="Peptidase_S8_subtilisin-rel"/>
</dbReference>
<dbReference type="InterPro" id="IPR001881">
    <property type="entry name" value="EGF-like_Ca-bd_dom"/>
</dbReference>
<evidence type="ECO:0000256" key="12">
    <source>
        <dbReference type="ARBA" id="ARBA00023180"/>
    </source>
</evidence>
<feature type="compositionally biased region" description="Acidic residues" evidence="18">
    <location>
        <begin position="186"/>
        <end position="197"/>
    </location>
</feature>
<dbReference type="CDD" id="cd00054">
    <property type="entry name" value="EGF_CA"/>
    <property type="match status" value="3"/>
</dbReference>
<dbReference type="CDD" id="cd07473">
    <property type="entry name" value="Peptidases_S8_Subtilisin_like"/>
    <property type="match status" value="1"/>
</dbReference>